<evidence type="ECO:0000313" key="2">
    <source>
        <dbReference type="Proteomes" id="UP000095594"/>
    </source>
</evidence>
<dbReference type="Proteomes" id="UP000095594">
    <property type="component" value="Unassembled WGS sequence"/>
</dbReference>
<sequence>MIFNGDLFINVIFKTIEGGALPGDGTVTIFGSMRHQTQIVPIGGCIDIDCENFKKCDKDIYAKLVDVCILENHILQNPSLTPAGIPVYSELREQVCIKIKAKVVSDEIVNINLDVKEDKCCEC</sequence>
<accession>A0A174D4E6</accession>
<protein>
    <recommendedName>
        <fullName evidence="3">SipL SPOCS domain-containing protein</fullName>
    </recommendedName>
</protein>
<dbReference type="AlphaFoldDB" id="A0A174D4E6"/>
<organism evidence="1 2">
    <name type="scientific">Clostridium disporicum</name>
    <dbReference type="NCBI Taxonomy" id="84024"/>
    <lineage>
        <taxon>Bacteria</taxon>
        <taxon>Bacillati</taxon>
        <taxon>Bacillota</taxon>
        <taxon>Clostridia</taxon>
        <taxon>Eubacteriales</taxon>
        <taxon>Clostridiaceae</taxon>
        <taxon>Clostridium</taxon>
    </lineage>
</organism>
<name>A0A174D4E6_9CLOT</name>
<reference evidence="1 2" key="1">
    <citation type="submission" date="2015-09" db="EMBL/GenBank/DDBJ databases">
        <authorList>
            <consortium name="Pathogen Informatics"/>
        </authorList>
    </citation>
    <scope>NUCLEOTIDE SEQUENCE [LARGE SCALE GENOMIC DNA]</scope>
    <source>
        <strain evidence="1 2">2789STDY5834856</strain>
    </source>
</reference>
<evidence type="ECO:0000313" key="1">
    <source>
        <dbReference type="EMBL" id="CUO19169.1"/>
    </source>
</evidence>
<gene>
    <name evidence="1" type="ORF">ERS852471_01106</name>
</gene>
<dbReference type="EMBL" id="CYZX01000006">
    <property type="protein sequence ID" value="CUO19169.1"/>
    <property type="molecule type" value="Genomic_DNA"/>
</dbReference>
<dbReference type="RefSeq" id="WP_055264626.1">
    <property type="nucleotide sequence ID" value="NZ_CABIXQ010000006.1"/>
</dbReference>
<proteinExistence type="predicted"/>
<evidence type="ECO:0008006" key="3">
    <source>
        <dbReference type="Google" id="ProtNLM"/>
    </source>
</evidence>